<keyword evidence="2 5" id="KW-0647">Proteasome</keyword>
<dbReference type="CDD" id="cd08062">
    <property type="entry name" value="MPN_RPN7_8"/>
    <property type="match status" value="1"/>
</dbReference>
<comment type="similarity">
    <text evidence="1">Belongs to the peptidase M67A family.</text>
</comment>
<sequence length="339" mass="38037">MNSMQIGDDDEPMVEAPLLGNIDEVIMHPLVLLSAADHYHRVARGTRKRVVGVLLGTVSKGKVDCTNSFAVPFEEDNKNASVFYLDHNYLENMLIMFRKVSAKERVVGFYSTGPQIRQNDLRIHEIVRRFLPPKTMTPPIFCIIDVRPNRQSIPTTAYKVVEEVSTKDGQRQIQLSFAHVPSIMGAIEAEEVGVEHLLRDINDPTVSTVASLIKGKIAGLATLTEKLMECKDYLEACVRGDQKVNPEIVANLQTILNLLPNLNTEEMVRSLLIKTNDMQLAIYLAALIRSVIALHDLINNRIQYGEDGMGGILEEEKKEDGAETEKKEKDSKKKTEEKK</sequence>
<dbReference type="PANTHER" id="PTHR10540:SF7">
    <property type="entry name" value="26S PROTEASOME NON-ATPASE REGULATORY SUBUNIT 7"/>
    <property type="match status" value="1"/>
</dbReference>
<evidence type="ECO:0000259" key="4">
    <source>
        <dbReference type="PROSITE" id="PS50249"/>
    </source>
</evidence>
<dbReference type="Proteomes" id="UP000693970">
    <property type="component" value="Unassembled WGS sequence"/>
</dbReference>
<evidence type="ECO:0000313" key="6">
    <source>
        <dbReference type="Proteomes" id="UP000693970"/>
    </source>
</evidence>
<evidence type="ECO:0000256" key="3">
    <source>
        <dbReference type="SAM" id="MobiDB-lite"/>
    </source>
</evidence>
<dbReference type="EMBL" id="JAGRRH010000015">
    <property type="protein sequence ID" value="KAG7355657.1"/>
    <property type="molecule type" value="Genomic_DNA"/>
</dbReference>
<gene>
    <name evidence="5" type="ORF">IV203_000343</name>
</gene>
<accession>A0A9K3L5C2</accession>
<dbReference type="GO" id="GO:0005838">
    <property type="term" value="C:proteasome regulatory particle"/>
    <property type="evidence" value="ECO:0007669"/>
    <property type="project" value="InterPro"/>
</dbReference>
<dbReference type="InterPro" id="IPR037518">
    <property type="entry name" value="MPN"/>
</dbReference>
<dbReference type="SMART" id="SM00232">
    <property type="entry name" value="JAB_MPN"/>
    <property type="match status" value="1"/>
</dbReference>
<evidence type="ECO:0000256" key="2">
    <source>
        <dbReference type="ARBA" id="ARBA00022942"/>
    </source>
</evidence>
<dbReference type="PANTHER" id="PTHR10540">
    <property type="entry name" value="EUKARYOTIC TRANSLATION INITIATION FACTOR 3 SUBUNIT F-RELATED"/>
    <property type="match status" value="1"/>
</dbReference>
<dbReference type="AlphaFoldDB" id="A0A9K3L5C2"/>
<dbReference type="GO" id="GO:0043161">
    <property type="term" value="P:proteasome-mediated ubiquitin-dependent protein catabolic process"/>
    <property type="evidence" value="ECO:0007669"/>
    <property type="project" value="TreeGrafter"/>
</dbReference>
<feature type="compositionally biased region" description="Basic and acidic residues" evidence="3">
    <location>
        <begin position="314"/>
        <end position="339"/>
    </location>
</feature>
<organism evidence="5 6">
    <name type="scientific">Nitzschia inconspicua</name>
    <dbReference type="NCBI Taxonomy" id="303405"/>
    <lineage>
        <taxon>Eukaryota</taxon>
        <taxon>Sar</taxon>
        <taxon>Stramenopiles</taxon>
        <taxon>Ochrophyta</taxon>
        <taxon>Bacillariophyta</taxon>
        <taxon>Bacillariophyceae</taxon>
        <taxon>Bacillariophycidae</taxon>
        <taxon>Bacillariales</taxon>
        <taxon>Bacillariaceae</taxon>
        <taxon>Nitzschia</taxon>
    </lineage>
</organism>
<dbReference type="PROSITE" id="PS50249">
    <property type="entry name" value="MPN"/>
    <property type="match status" value="1"/>
</dbReference>
<reference evidence="5" key="1">
    <citation type="journal article" date="2021" name="Sci. Rep.">
        <title>Diploid genomic architecture of Nitzschia inconspicua, an elite biomass production diatom.</title>
        <authorList>
            <person name="Oliver A."/>
            <person name="Podell S."/>
            <person name="Pinowska A."/>
            <person name="Traller J.C."/>
            <person name="Smith S.R."/>
            <person name="McClure R."/>
            <person name="Beliaev A."/>
            <person name="Bohutskyi P."/>
            <person name="Hill E.A."/>
            <person name="Rabines A."/>
            <person name="Zheng H."/>
            <person name="Allen L.Z."/>
            <person name="Kuo A."/>
            <person name="Grigoriev I.V."/>
            <person name="Allen A.E."/>
            <person name="Hazlebeck D."/>
            <person name="Allen E.E."/>
        </authorList>
    </citation>
    <scope>NUCLEOTIDE SEQUENCE</scope>
    <source>
        <strain evidence="5">Hildebrandi</strain>
    </source>
</reference>
<dbReference type="InterPro" id="IPR000555">
    <property type="entry name" value="JAMM/MPN+_dom"/>
</dbReference>
<protein>
    <submittedName>
        <fullName evidence="5">26S proteasome regulatory subunit 8</fullName>
    </submittedName>
</protein>
<dbReference type="GO" id="GO:0008237">
    <property type="term" value="F:metallopeptidase activity"/>
    <property type="evidence" value="ECO:0007669"/>
    <property type="project" value="InterPro"/>
</dbReference>
<evidence type="ECO:0000256" key="1">
    <source>
        <dbReference type="ARBA" id="ARBA00008568"/>
    </source>
</evidence>
<dbReference type="OrthoDB" id="10256771at2759"/>
<dbReference type="Pfam" id="PF01398">
    <property type="entry name" value="JAB"/>
    <property type="match status" value="1"/>
</dbReference>
<feature type="domain" description="MPN" evidence="4">
    <location>
        <begin position="25"/>
        <end position="164"/>
    </location>
</feature>
<dbReference type="InterPro" id="IPR024969">
    <property type="entry name" value="EIF3F/CSN6-like_C"/>
</dbReference>
<comment type="caution">
    <text evidence="5">The sequence shown here is derived from an EMBL/GenBank/DDBJ whole genome shotgun (WGS) entry which is preliminary data.</text>
</comment>
<proteinExistence type="inferred from homology"/>
<dbReference type="InterPro" id="IPR033858">
    <property type="entry name" value="MPN_RPN7_8"/>
</dbReference>
<reference evidence="5" key="2">
    <citation type="submission" date="2021-04" db="EMBL/GenBank/DDBJ databases">
        <authorList>
            <person name="Podell S."/>
        </authorList>
    </citation>
    <scope>NUCLEOTIDE SEQUENCE</scope>
    <source>
        <strain evidence="5">Hildebrandi</strain>
    </source>
</reference>
<feature type="region of interest" description="Disordered" evidence="3">
    <location>
        <begin position="309"/>
        <end position="339"/>
    </location>
</feature>
<dbReference type="Pfam" id="PF13012">
    <property type="entry name" value="MitMem_reg"/>
    <property type="match status" value="1"/>
</dbReference>
<keyword evidence="6" id="KW-1185">Reference proteome</keyword>
<name>A0A9K3L5C2_9STRA</name>
<evidence type="ECO:0000313" key="5">
    <source>
        <dbReference type="EMBL" id="KAG7355657.1"/>
    </source>
</evidence>